<evidence type="ECO:0000313" key="1">
    <source>
        <dbReference type="EMBL" id="CAK0878532.1"/>
    </source>
</evidence>
<comment type="caution">
    <text evidence="1">The sequence shown here is derived from an EMBL/GenBank/DDBJ whole genome shotgun (WGS) entry which is preliminary data.</text>
</comment>
<keyword evidence="2" id="KW-1185">Reference proteome</keyword>
<protein>
    <submittedName>
        <fullName evidence="1">Uncharacterized protein</fullName>
    </submittedName>
</protein>
<gene>
    <name evidence="1" type="ORF">PCOR1329_LOCUS62261</name>
</gene>
<dbReference type="EMBL" id="CAUYUJ010017858">
    <property type="protein sequence ID" value="CAK0878532.1"/>
    <property type="molecule type" value="Genomic_DNA"/>
</dbReference>
<accession>A0ABN9VXY3</accession>
<name>A0ABN9VXY3_9DINO</name>
<organism evidence="1 2">
    <name type="scientific">Prorocentrum cordatum</name>
    <dbReference type="NCBI Taxonomy" id="2364126"/>
    <lineage>
        <taxon>Eukaryota</taxon>
        <taxon>Sar</taxon>
        <taxon>Alveolata</taxon>
        <taxon>Dinophyceae</taxon>
        <taxon>Prorocentrales</taxon>
        <taxon>Prorocentraceae</taxon>
        <taxon>Prorocentrum</taxon>
    </lineage>
</organism>
<evidence type="ECO:0000313" key="2">
    <source>
        <dbReference type="Proteomes" id="UP001189429"/>
    </source>
</evidence>
<proteinExistence type="predicted"/>
<sequence length="245" mass="26112">MGWARLDLRRLAGLRSQTAVRGAGFDDVVASEPGLARACDAGKASGLATLPAEGVLGTSGRAADVRHRAPPADGPHGASRHDVQMTVRDILSSYARGSVMRSSVSHFIGVAIDQCSPRGVRILEGKNMPCIPEGQPLAWCARASIRSERDCWEEAMKIVRMLVPGGTVAVDLSCPRQKRRLSGTLLLSHAKAALLPRRAADIKMKRVVKRVVPVGGVSSDGWMEGGPSLLGMPHGPQVHRRGCHE</sequence>
<dbReference type="Proteomes" id="UP001189429">
    <property type="component" value="Unassembled WGS sequence"/>
</dbReference>
<reference evidence="1" key="1">
    <citation type="submission" date="2023-10" db="EMBL/GenBank/DDBJ databases">
        <authorList>
            <person name="Chen Y."/>
            <person name="Shah S."/>
            <person name="Dougan E. K."/>
            <person name="Thang M."/>
            <person name="Chan C."/>
        </authorList>
    </citation>
    <scope>NUCLEOTIDE SEQUENCE [LARGE SCALE GENOMIC DNA]</scope>
</reference>